<dbReference type="RefSeq" id="WP_006827306.1">
    <property type="nucleotide sequence ID" value="NZ_AOIL01000062.1"/>
</dbReference>
<gene>
    <name evidence="2" type="ORF">C484_18472</name>
</gene>
<dbReference type="InterPro" id="IPR005104">
    <property type="entry name" value="WHTH_HrcA_DNA-bd"/>
</dbReference>
<dbReference type="STRING" id="1230458.C484_18472"/>
<evidence type="ECO:0000259" key="1">
    <source>
        <dbReference type="Pfam" id="PF03444"/>
    </source>
</evidence>
<protein>
    <submittedName>
        <fullName evidence="2">Transcriptional regulator</fullName>
    </submittedName>
</protein>
<dbReference type="Gene3D" id="1.10.10.10">
    <property type="entry name" value="Winged helix-like DNA-binding domain superfamily/Winged helix DNA-binding domain"/>
    <property type="match status" value="1"/>
</dbReference>
<dbReference type="GO" id="GO:0003700">
    <property type="term" value="F:DNA-binding transcription factor activity"/>
    <property type="evidence" value="ECO:0007669"/>
    <property type="project" value="TreeGrafter"/>
</dbReference>
<proteinExistence type="predicted"/>
<dbReference type="EMBL" id="AOIL01000062">
    <property type="protein sequence ID" value="ELY86231.1"/>
    <property type="molecule type" value="Genomic_DNA"/>
</dbReference>
<dbReference type="PANTHER" id="PTHR33221:SF15">
    <property type="entry name" value="HTH-TYPE TRANSCRIPTIONAL REGULATOR YWGB-RELATED"/>
    <property type="match status" value="1"/>
</dbReference>
<accession>L9ZJK8</accession>
<dbReference type="OrthoDB" id="64432at2157"/>
<dbReference type="PANTHER" id="PTHR33221">
    <property type="entry name" value="WINGED HELIX-TURN-HELIX TRANSCRIPTIONAL REGULATOR, RRF2 FAMILY"/>
    <property type="match status" value="1"/>
</dbReference>
<name>L9ZJK8_9EURY</name>
<dbReference type="InterPro" id="IPR000944">
    <property type="entry name" value="Tscrpt_reg_Rrf2"/>
</dbReference>
<dbReference type="InterPro" id="IPR036388">
    <property type="entry name" value="WH-like_DNA-bd_sf"/>
</dbReference>
<sequence length="175" mass="19201">MGQFDLTSRQRMALTTLVNKYQTDEVLVSAQVLAKEINRNAGTLRNQMQTLKALGLAEGVPGPNGGYKPTQKAYEEIDRQHLNNAETVTLAHNYKRISATVSEIHFTNIHHPDLCRAQIHFQQSIQDLTGGDAIVVGPSPVSNLVIAGEIVCVDNTIDMAIIDISKIKSPMGEEH</sequence>
<dbReference type="Pfam" id="PF03444">
    <property type="entry name" value="WHD_HrcA"/>
    <property type="match status" value="1"/>
</dbReference>
<feature type="domain" description="Winged helix-turn-helix transcription repressor HrcA DNA-binding" evidence="1">
    <location>
        <begin position="5"/>
        <end position="82"/>
    </location>
</feature>
<dbReference type="Proteomes" id="UP000011648">
    <property type="component" value="Unassembled WGS sequence"/>
</dbReference>
<organism evidence="2 3">
    <name type="scientific">Natrialba taiwanensis DSM 12281</name>
    <dbReference type="NCBI Taxonomy" id="1230458"/>
    <lineage>
        <taxon>Archaea</taxon>
        <taxon>Methanobacteriati</taxon>
        <taxon>Methanobacteriota</taxon>
        <taxon>Stenosarchaea group</taxon>
        <taxon>Halobacteria</taxon>
        <taxon>Halobacteriales</taxon>
        <taxon>Natrialbaceae</taxon>
        <taxon>Natrialba</taxon>
    </lineage>
</organism>
<dbReference type="AlphaFoldDB" id="L9ZJK8"/>
<evidence type="ECO:0000313" key="2">
    <source>
        <dbReference type="EMBL" id="ELY86231.1"/>
    </source>
</evidence>
<reference evidence="2 3" key="1">
    <citation type="journal article" date="2014" name="PLoS Genet.">
        <title>Phylogenetically driven sequencing of extremely halophilic archaea reveals strategies for static and dynamic osmo-response.</title>
        <authorList>
            <person name="Becker E.A."/>
            <person name="Seitzer P.M."/>
            <person name="Tritt A."/>
            <person name="Larsen D."/>
            <person name="Krusor M."/>
            <person name="Yao A.I."/>
            <person name="Wu D."/>
            <person name="Madern D."/>
            <person name="Eisen J.A."/>
            <person name="Darling A.E."/>
            <person name="Facciotti M.T."/>
        </authorList>
    </citation>
    <scope>NUCLEOTIDE SEQUENCE [LARGE SCALE GENOMIC DNA]</scope>
    <source>
        <strain evidence="2 3">DSM 12281</strain>
    </source>
</reference>
<keyword evidence="3" id="KW-1185">Reference proteome</keyword>
<dbReference type="GO" id="GO:0003677">
    <property type="term" value="F:DNA binding"/>
    <property type="evidence" value="ECO:0007669"/>
    <property type="project" value="InterPro"/>
</dbReference>
<comment type="caution">
    <text evidence="2">The sequence shown here is derived from an EMBL/GenBank/DDBJ whole genome shotgun (WGS) entry which is preliminary data.</text>
</comment>
<dbReference type="GO" id="GO:0005829">
    <property type="term" value="C:cytosol"/>
    <property type="evidence" value="ECO:0007669"/>
    <property type="project" value="TreeGrafter"/>
</dbReference>
<evidence type="ECO:0000313" key="3">
    <source>
        <dbReference type="Proteomes" id="UP000011648"/>
    </source>
</evidence>
<dbReference type="InterPro" id="IPR036390">
    <property type="entry name" value="WH_DNA-bd_sf"/>
</dbReference>
<dbReference type="SUPFAM" id="SSF46785">
    <property type="entry name" value="Winged helix' DNA-binding domain"/>
    <property type="match status" value="1"/>
</dbReference>